<evidence type="ECO:0000313" key="1">
    <source>
        <dbReference type="EMBL" id="KAJ1207777.1"/>
    </source>
</evidence>
<sequence length="60" mass="6921">CLQSKGCLNRRCVKKLSAMSGRKGKQEDCELEEIRSKLYDEMKELEEARSKKLKSEKTAV</sequence>
<comment type="caution">
    <text evidence="1">The sequence shown here is derived from an EMBL/GenBank/DDBJ whole genome shotgun (WGS) entry which is preliminary data.</text>
</comment>
<accession>A0AAV7W4J2</accession>
<protein>
    <submittedName>
        <fullName evidence="1">Uncharacterized protein</fullName>
    </submittedName>
</protein>
<gene>
    <name evidence="1" type="ORF">NDU88_003167</name>
</gene>
<evidence type="ECO:0000313" key="2">
    <source>
        <dbReference type="Proteomes" id="UP001066276"/>
    </source>
</evidence>
<proteinExistence type="predicted"/>
<dbReference type="AlphaFoldDB" id="A0AAV7W4J2"/>
<name>A0AAV7W4J2_PLEWA</name>
<organism evidence="1 2">
    <name type="scientific">Pleurodeles waltl</name>
    <name type="common">Iberian ribbed newt</name>
    <dbReference type="NCBI Taxonomy" id="8319"/>
    <lineage>
        <taxon>Eukaryota</taxon>
        <taxon>Metazoa</taxon>
        <taxon>Chordata</taxon>
        <taxon>Craniata</taxon>
        <taxon>Vertebrata</taxon>
        <taxon>Euteleostomi</taxon>
        <taxon>Amphibia</taxon>
        <taxon>Batrachia</taxon>
        <taxon>Caudata</taxon>
        <taxon>Salamandroidea</taxon>
        <taxon>Salamandridae</taxon>
        <taxon>Pleurodelinae</taxon>
        <taxon>Pleurodeles</taxon>
    </lineage>
</organism>
<dbReference type="EMBL" id="JANPWB010000002">
    <property type="protein sequence ID" value="KAJ1207777.1"/>
    <property type="molecule type" value="Genomic_DNA"/>
</dbReference>
<dbReference type="Proteomes" id="UP001066276">
    <property type="component" value="Chromosome 1_2"/>
</dbReference>
<keyword evidence="2" id="KW-1185">Reference proteome</keyword>
<reference evidence="1" key="1">
    <citation type="journal article" date="2022" name="bioRxiv">
        <title>Sequencing and chromosome-scale assembly of the giantPleurodeles waltlgenome.</title>
        <authorList>
            <person name="Brown T."/>
            <person name="Elewa A."/>
            <person name="Iarovenko S."/>
            <person name="Subramanian E."/>
            <person name="Araus A.J."/>
            <person name="Petzold A."/>
            <person name="Susuki M."/>
            <person name="Suzuki K.-i.T."/>
            <person name="Hayashi T."/>
            <person name="Toyoda A."/>
            <person name="Oliveira C."/>
            <person name="Osipova E."/>
            <person name="Leigh N.D."/>
            <person name="Simon A."/>
            <person name="Yun M.H."/>
        </authorList>
    </citation>
    <scope>NUCLEOTIDE SEQUENCE</scope>
    <source>
        <strain evidence="1">20211129_DDA</strain>
        <tissue evidence="1">Liver</tissue>
    </source>
</reference>
<feature type="non-terminal residue" evidence="1">
    <location>
        <position position="1"/>
    </location>
</feature>